<dbReference type="EMBL" id="KZ107846">
    <property type="protein sequence ID" value="OSS48508.1"/>
    <property type="molecule type" value="Genomic_DNA"/>
</dbReference>
<evidence type="ECO:0000256" key="1">
    <source>
        <dbReference type="SAM" id="Phobius"/>
    </source>
</evidence>
<keyword evidence="1" id="KW-0812">Transmembrane</keyword>
<keyword evidence="1" id="KW-0472">Membrane</keyword>
<keyword evidence="3" id="KW-1185">Reference proteome</keyword>
<keyword evidence="1" id="KW-1133">Transmembrane helix</keyword>
<dbReference type="InParanoid" id="A0A1Y2LZV0"/>
<protein>
    <submittedName>
        <fullName evidence="2">Uncharacterized protein</fullName>
    </submittedName>
</protein>
<name>A0A1Y2LZV0_EPING</name>
<evidence type="ECO:0000313" key="2">
    <source>
        <dbReference type="EMBL" id="OSS48508.1"/>
    </source>
</evidence>
<feature type="transmembrane region" description="Helical" evidence="1">
    <location>
        <begin position="16"/>
        <end position="36"/>
    </location>
</feature>
<reference evidence="2 3" key="1">
    <citation type="journal article" date="2017" name="Genome Announc.">
        <title>Genome sequence of the saprophytic ascomycete Epicoccum nigrum ICMP 19927 strain isolated from New Zealand.</title>
        <authorList>
            <person name="Fokin M."/>
            <person name="Fleetwood D."/>
            <person name="Weir B.S."/>
            <person name="Villas-Boas S.G."/>
        </authorList>
    </citation>
    <scope>NUCLEOTIDE SEQUENCE [LARGE SCALE GENOMIC DNA]</scope>
    <source>
        <strain evidence="2 3">ICMP 19927</strain>
    </source>
</reference>
<dbReference type="Proteomes" id="UP000193240">
    <property type="component" value="Unassembled WGS sequence"/>
</dbReference>
<dbReference type="AlphaFoldDB" id="A0A1Y2LZV0"/>
<evidence type="ECO:0000313" key="3">
    <source>
        <dbReference type="Proteomes" id="UP000193240"/>
    </source>
</evidence>
<accession>A0A1Y2LZV0</accession>
<gene>
    <name evidence="2" type="ORF">B5807_07691</name>
</gene>
<proteinExistence type="predicted"/>
<sequence length="124" mass="13569">MLYGFGYGSTDTPSKLALAVITAYCLISFLFIAYIITTGHTLIAWDSAMGPIVLALQFKEPDGLGHVSVGLDSMDTFRRTVGIRVNTVPVGDTSETREKLELIFEHDKDAGKRGLIKAVRNKAY</sequence>
<organism evidence="2 3">
    <name type="scientific">Epicoccum nigrum</name>
    <name type="common">Soil fungus</name>
    <name type="synonym">Epicoccum purpurascens</name>
    <dbReference type="NCBI Taxonomy" id="105696"/>
    <lineage>
        <taxon>Eukaryota</taxon>
        <taxon>Fungi</taxon>
        <taxon>Dikarya</taxon>
        <taxon>Ascomycota</taxon>
        <taxon>Pezizomycotina</taxon>
        <taxon>Dothideomycetes</taxon>
        <taxon>Pleosporomycetidae</taxon>
        <taxon>Pleosporales</taxon>
        <taxon>Pleosporineae</taxon>
        <taxon>Didymellaceae</taxon>
        <taxon>Epicoccum</taxon>
    </lineage>
</organism>